<dbReference type="SMART" id="SM00387">
    <property type="entry name" value="HATPase_c"/>
    <property type="match status" value="1"/>
</dbReference>
<dbReference type="OrthoDB" id="9808408at2"/>
<keyword evidence="7" id="KW-0812">Transmembrane</keyword>
<keyword evidence="3" id="KW-0597">Phosphoprotein</keyword>
<dbReference type="GO" id="GO:0000156">
    <property type="term" value="F:phosphorelay response regulator activity"/>
    <property type="evidence" value="ECO:0007669"/>
    <property type="project" value="TreeGrafter"/>
</dbReference>
<feature type="domain" description="Histidine kinase" evidence="8">
    <location>
        <begin position="264"/>
        <end position="500"/>
    </location>
</feature>
<keyword evidence="10" id="KW-1185">Reference proteome</keyword>
<comment type="catalytic activity">
    <reaction evidence="1">
        <text>ATP + protein L-histidine = ADP + protein N-phospho-L-histidine.</text>
        <dbReference type="EC" id="2.7.13.3"/>
    </reaction>
</comment>
<dbReference type="AlphaFoldDB" id="A0A1X7GXD4"/>
<evidence type="ECO:0000313" key="9">
    <source>
        <dbReference type="EMBL" id="SMF76229.1"/>
    </source>
</evidence>
<evidence type="ECO:0000256" key="4">
    <source>
        <dbReference type="ARBA" id="ARBA00022679"/>
    </source>
</evidence>
<dbReference type="InterPro" id="IPR005467">
    <property type="entry name" value="His_kinase_dom"/>
</dbReference>
<evidence type="ECO:0000256" key="3">
    <source>
        <dbReference type="ARBA" id="ARBA00022553"/>
    </source>
</evidence>
<evidence type="ECO:0000256" key="5">
    <source>
        <dbReference type="ARBA" id="ARBA00022777"/>
    </source>
</evidence>
<dbReference type="GO" id="GO:0030295">
    <property type="term" value="F:protein kinase activator activity"/>
    <property type="evidence" value="ECO:0007669"/>
    <property type="project" value="TreeGrafter"/>
</dbReference>
<keyword evidence="7" id="KW-0472">Membrane</keyword>
<dbReference type="CDD" id="cd00082">
    <property type="entry name" value="HisKA"/>
    <property type="match status" value="1"/>
</dbReference>
<dbReference type="GO" id="GO:0007234">
    <property type="term" value="P:osmosensory signaling via phosphorelay pathway"/>
    <property type="evidence" value="ECO:0007669"/>
    <property type="project" value="TreeGrafter"/>
</dbReference>
<dbReference type="SUPFAM" id="SSF47384">
    <property type="entry name" value="Homodimeric domain of signal transducing histidine kinase"/>
    <property type="match status" value="1"/>
</dbReference>
<evidence type="ECO:0000256" key="6">
    <source>
        <dbReference type="SAM" id="Coils"/>
    </source>
</evidence>
<dbReference type="InterPro" id="IPR004358">
    <property type="entry name" value="Sig_transdc_His_kin-like_C"/>
</dbReference>
<dbReference type="InterPro" id="IPR003661">
    <property type="entry name" value="HisK_dim/P_dom"/>
</dbReference>
<evidence type="ECO:0000259" key="8">
    <source>
        <dbReference type="PROSITE" id="PS50109"/>
    </source>
</evidence>
<feature type="transmembrane region" description="Helical" evidence="7">
    <location>
        <begin position="196"/>
        <end position="219"/>
    </location>
</feature>
<evidence type="ECO:0000256" key="7">
    <source>
        <dbReference type="SAM" id="Phobius"/>
    </source>
</evidence>
<dbReference type="Gene3D" id="1.10.287.130">
    <property type="match status" value="1"/>
</dbReference>
<dbReference type="PRINTS" id="PR00344">
    <property type="entry name" value="BCTRLSENSOR"/>
</dbReference>
<dbReference type="STRING" id="941907.SAMN06295910_2435"/>
<dbReference type="GO" id="GO:0000155">
    <property type="term" value="F:phosphorelay sensor kinase activity"/>
    <property type="evidence" value="ECO:0007669"/>
    <property type="project" value="InterPro"/>
</dbReference>
<dbReference type="Pfam" id="PF02518">
    <property type="entry name" value="HATPase_c"/>
    <property type="match status" value="1"/>
</dbReference>
<dbReference type="InterPro" id="IPR036890">
    <property type="entry name" value="HATPase_C_sf"/>
</dbReference>
<name>A0A1X7GXD4_9SPHN</name>
<evidence type="ECO:0000256" key="1">
    <source>
        <dbReference type="ARBA" id="ARBA00000085"/>
    </source>
</evidence>
<accession>A0A1X7GXD4</accession>
<keyword evidence="5 9" id="KW-0418">Kinase</keyword>
<reference evidence="10" key="1">
    <citation type="submission" date="2017-04" db="EMBL/GenBank/DDBJ databases">
        <authorList>
            <person name="Varghese N."/>
            <person name="Submissions S."/>
        </authorList>
    </citation>
    <scope>NUCLEOTIDE SEQUENCE [LARGE SCALE GENOMIC DNA]</scope>
    <source>
        <strain evidence="10">Dd16</strain>
    </source>
</reference>
<dbReference type="InterPro" id="IPR050351">
    <property type="entry name" value="BphY/WalK/GraS-like"/>
</dbReference>
<dbReference type="Pfam" id="PF00512">
    <property type="entry name" value="HisKA"/>
    <property type="match status" value="1"/>
</dbReference>
<dbReference type="EC" id="2.7.13.3" evidence="2"/>
<dbReference type="Proteomes" id="UP000192934">
    <property type="component" value="Chromosome I"/>
</dbReference>
<dbReference type="PANTHER" id="PTHR42878:SF15">
    <property type="entry name" value="BACTERIOPHYTOCHROME"/>
    <property type="match status" value="1"/>
</dbReference>
<dbReference type="InterPro" id="IPR007891">
    <property type="entry name" value="CHASE3"/>
</dbReference>
<dbReference type="SUPFAM" id="SSF55874">
    <property type="entry name" value="ATPase domain of HSP90 chaperone/DNA topoisomerase II/histidine kinase"/>
    <property type="match status" value="1"/>
</dbReference>
<sequence>MPVTDCAVTTRKSLLTEENFARVVVGFVTVGFIAIVVAAAAAGWAQWRNQQYLEAIDHTRTVESRISDFSTLIERAETARRGYLVRGAFNHRQAYEEAVAPQRPLLDEIAALTADNAAQQRRVAETRALLAEQLAFQQQTITLIDQGRFDEAIAQFRNDPSITLTRQLRERAAAMLGEEGRLLGERNAAQTRAADTLFALAALAGILLLIVAAAAVTAIRRYTTDLATSRSALRALNENLEDAVEERTVDLQRANDEIQRFAYIVSHDLRSPLVNVMGFTAELDTARQQITRYFDEASANDPELAKSDAAIAAHEDLPEAIGFIRSSTQKMDRLINAILQLSRQGRRTLAPEPIDMNAMVLGIADMLQHRTSEAGAEIRIEGKLPAIETDRLAIEQIFQNLIENAVKYLKPGRAGVVTVRGRRDGKRLLYEVEDNGRGIDPRDHERVFDLFRRSGQQDQPGEGIGLAHVRALAYRLGGLISCESELDRGALFRLSLPPKFQAGEGVSQ</sequence>
<organism evidence="9 10">
    <name type="scientific">Allosphingosinicella indica</name>
    <dbReference type="NCBI Taxonomy" id="941907"/>
    <lineage>
        <taxon>Bacteria</taxon>
        <taxon>Pseudomonadati</taxon>
        <taxon>Pseudomonadota</taxon>
        <taxon>Alphaproteobacteria</taxon>
        <taxon>Sphingomonadales</taxon>
        <taxon>Sphingomonadaceae</taxon>
        <taxon>Allosphingosinicella</taxon>
    </lineage>
</organism>
<gene>
    <name evidence="9" type="ORF">SAMN06295910_2435</name>
</gene>
<keyword evidence="6" id="KW-0175">Coiled coil</keyword>
<dbReference type="SMART" id="SM00388">
    <property type="entry name" value="HisKA"/>
    <property type="match status" value="1"/>
</dbReference>
<evidence type="ECO:0000313" key="10">
    <source>
        <dbReference type="Proteomes" id="UP000192934"/>
    </source>
</evidence>
<keyword evidence="4" id="KW-0808">Transferase</keyword>
<dbReference type="PANTHER" id="PTHR42878">
    <property type="entry name" value="TWO-COMPONENT HISTIDINE KINASE"/>
    <property type="match status" value="1"/>
</dbReference>
<protein>
    <recommendedName>
        <fullName evidence="2">histidine kinase</fullName>
        <ecNumber evidence="2">2.7.13.3</ecNumber>
    </recommendedName>
</protein>
<dbReference type="Pfam" id="PF05227">
    <property type="entry name" value="CHASE3"/>
    <property type="match status" value="1"/>
</dbReference>
<dbReference type="PROSITE" id="PS50109">
    <property type="entry name" value="HIS_KIN"/>
    <property type="match status" value="1"/>
</dbReference>
<dbReference type="InterPro" id="IPR036097">
    <property type="entry name" value="HisK_dim/P_sf"/>
</dbReference>
<keyword evidence="7" id="KW-1133">Transmembrane helix</keyword>
<dbReference type="EMBL" id="LT840185">
    <property type="protein sequence ID" value="SMF76229.1"/>
    <property type="molecule type" value="Genomic_DNA"/>
</dbReference>
<dbReference type="CDD" id="cd19410">
    <property type="entry name" value="HK9-like_sensor"/>
    <property type="match status" value="1"/>
</dbReference>
<dbReference type="Gene3D" id="3.30.565.10">
    <property type="entry name" value="Histidine kinase-like ATPase, C-terminal domain"/>
    <property type="match status" value="1"/>
</dbReference>
<evidence type="ECO:0000256" key="2">
    <source>
        <dbReference type="ARBA" id="ARBA00012438"/>
    </source>
</evidence>
<dbReference type="InterPro" id="IPR003594">
    <property type="entry name" value="HATPase_dom"/>
</dbReference>
<proteinExistence type="predicted"/>
<feature type="transmembrane region" description="Helical" evidence="7">
    <location>
        <begin position="20"/>
        <end position="45"/>
    </location>
</feature>
<feature type="coiled-coil region" evidence="6">
    <location>
        <begin position="226"/>
        <end position="257"/>
    </location>
</feature>